<keyword evidence="4" id="KW-0378">Hydrolase</keyword>
<dbReference type="EMBL" id="FMYI01000001">
    <property type="protein sequence ID" value="SDB82447.1"/>
    <property type="molecule type" value="Genomic_DNA"/>
</dbReference>
<dbReference type="InterPro" id="IPR011234">
    <property type="entry name" value="Fumarylacetoacetase-like_C"/>
</dbReference>
<dbReference type="STRING" id="1612202.SAMN05421734_101215"/>
<dbReference type="FunFam" id="3.90.850.10:FF:000002">
    <property type="entry name" value="2-hydroxyhepta-2,4-diene-1,7-dioate isomerase"/>
    <property type="match status" value="1"/>
</dbReference>
<evidence type="ECO:0000259" key="3">
    <source>
        <dbReference type="Pfam" id="PF01557"/>
    </source>
</evidence>
<proteinExistence type="inferred from homology"/>
<dbReference type="GO" id="GO:0046872">
    <property type="term" value="F:metal ion binding"/>
    <property type="evidence" value="ECO:0007669"/>
    <property type="project" value="UniProtKB-KW"/>
</dbReference>
<comment type="similarity">
    <text evidence="1">Belongs to the FAH family.</text>
</comment>
<keyword evidence="2" id="KW-0479">Metal-binding</keyword>
<accession>A0A1G6GKC9</accession>
<protein>
    <submittedName>
        <fullName evidence="4">Acylpyruvate hydrolase</fullName>
    </submittedName>
</protein>
<dbReference type="InterPro" id="IPR051121">
    <property type="entry name" value="FAH"/>
</dbReference>
<dbReference type="GO" id="GO:0016787">
    <property type="term" value="F:hydrolase activity"/>
    <property type="evidence" value="ECO:0007669"/>
    <property type="project" value="UniProtKB-KW"/>
</dbReference>
<dbReference type="Gene3D" id="3.90.850.10">
    <property type="entry name" value="Fumarylacetoacetase-like, C-terminal domain"/>
    <property type="match status" value="1"/>
</dbReference>
<keyword evidence="4" id="KW-0670">Pyruvate</keyword>
<organism evidence="4 5">
    <name type="scientific">Pelagirhabdus alkalitolerans</name>
    <dbReference type="NCBI Taxonomy" id="1612202"/>
    <lineage>
        <taxon>Bacteria</taxon>
        <taxon>Bacillati</taxon>
        <taxon>Bacillota</taxon>
        <taxon>Bacilli</taxon>
        <taxon>Bacillales</taxon>
        <taxon>Bacillaceae</taxon>
        <taxon>Pelagirhabdus</taxon>
    </lineage>
</organism>
<feature type="domain" description="Fumarylacetoacetase-like C-terminal" evidence="3">
    <location>
        <begin position="103"/>
        <end position="307"/>
    </location>
</feature>
<gene>
    <name evidence="4" type="ORF">SAMN05421734_101215</name>
</gene>
<evidence type="ECO:0000256" key="2">
    <source>
        <dbReference type="ARBA" id="ARBA00022723"/>
    </source>
</evidence>
<dbReference type="RefSeq" id="WP_090791991.1">
    <property type="nucleotide sequence ID" value="NZ_FMYI01000001.1"/>
</dbReference>
<dbReference type="InterPro" id="IPR036663">
    <property type="entry name" value="Fumarylacetoacetase_C_sf"/>
</dbReference>
<name>A0A1G6GKC9_9BACI</name>
<evidence type="ECO:0000256" key="1">
    <source>
        <dbReference type="ARBA" id="ARBA00010211"/>
    </source>
</evidence>
<dbReference type="OrthoDB" id="9805307at2"/>
<reference evidence="5" key="1">
    <citation type="submission" date="2016-09" db="EMBL/GenBank/DDBJ databases">
        <authorList>
            <person name="Varghese N."/>
            <person name="Submissions S."/>
        </authorList>
    </citation>
    <scope>NUCLEOTIDE SEQUENCE [LARGE SCALE GENOMIC DNA]</scope>
    <source>
        <strain evidence="5">S5</strain>
    </source>
</reference>
<dbReference type="AlphaFoldDB" id="A0A1G6GKC9"/>
<sequence>MRLVTYKNEQVSSMYRMGYEKDGKIVDLERACQEMVTIKQDMNLVDTIESICPSDPNLFFQMGSWSFNKAEEVVSFFQTHDFPHLYYDQKDVKLGPPVVTPHKIICIGTNYKDHVHEMKTELPTYPVLFAKFANALIGPDDSIEKSPLTEKLDYEVELAVVIKEKAKNISKEDAIDYIAGYTIANDISARDLQKRTPQWLQGKTLDRSTPIGPWIVTPQDIKDPQALKIESFVNGERRQSSNTEQMIFKIDEIIEFISSLMTLEPGDIILTGTPDGVGFAQDPPAFLQAGDEVSLSIEEIGTLTNRVIE</sequence>
<dbReference type="GO" id="GO:0016853">
    <property type="term" value="F:isomerase activity"/>
    <property type="evidence" value="ECO:0007669"/>
    <property type="project" value="UniProtKB-ARBA"/>
</dbReference>
<dbReference type="SUPFAM" id="SSF56529">
    <property type="entry name" value="FAH"/>
    <property type="match status" value="1"/>
</dbReference>
<keyword evidence="5" id="KW-1185">Reference proteome</keyword>
<dbReference type="PANTHER" id="PTHR42796:SF4">
    <property type="entry name" value="FUMARYLACETOACETATE HYDROLASE DOMAIN-CONTAINING PROTEIN 2A"/>
    <property type="match status" value="1"/>
</dbReference>
<evidence type="ECO:0000313" key="4">
    <source>
        <dbReference type="EMBL" id="SDB82447.1"/>
    </source>
</evidence>
<dbReference type="GO" id="GO:0019752">
    <property type="term" value="P:carboxylic acid metabolic process"/>
    <property type="evidence" value="ECO:0007669"/>
    <property type="project" value="UniProtKB-ARBA"/>
</dbReference>
<dbReference type="Proteomes" id="UP000242949">
    <property type="component" value="Unassembled WGS sequence"/>
</dbReference>
<dbReference type="Pfam" id="PF01557">
    <property type="entry name" value="FAA_hydrolase"/>
    <property type="match status" value="1"/>
</dbReference>
<dbReference type="PANTHER" id="PTHR42796">
    <property type="entry name" value="FUMARYLACETOACETATE HYDROLASE DOMAIN-CONTAINING PROTEIN 2A-RELATED"/>
    <property type="match status" value="1"/>
</dbReference>
<evidence type="ECO:0000313" key="5">
    <source>
        <dbReference type="Proteomes" id="UP000242949"/>
    </source>
</evidence>